<dbReference type="Proteomes" id="UP001152795">
    <property type="component" value="Unassembled WGS sequence"/>
</dbReference>
<protein>
    <submittedName>
        <fullName evidence="1">Uncharacterized protein</fullName>
    </submittedName>
</protein>
<organism evidence="1 2">
    <name type="scientific">Paramuricea clavata</name>
    <name type="common">Red gorgonian</name>
    <name type="synonym">Violescent sea-whip</name>
    <dbReference type="NCBI Taxonomy" id="317549"/>
    <lineage>
        <taxon>Eukaryota</taxon>
        <taxon>Metazoa</taxon>
        <taxon>Cnidaria</taxon>
        <taxon>Anthozoa</taxon>
        <taxon>Octocorallia</taxon>
        <taxon>Malacalcyonacea</taxon>
        <taxon>Plexauridae</taxon>
        <taxon>Paramuricea</taxon>
    </lineage>
</organism>
<sequence>MEWLAIFFFTFVLQFSGIEGARYDIDDPAGAISVLLLVLAIIVCFVSLMFFFYIVYQLWHGKFGRRYRR</sequence>
<dbReference type="EMBL" id="CACRXK020008709">
    <property type="protein sequence ID" value="CAB4015422.1"/>
    <property type="molecule type" value="Genomic_DNA"/>
</dbReference>
<reference evidence="1" key="1">
    <citation type="submission" date="2020-04" db="EMBL/GenBank/DDBJ databases">
        <authorList>
            <person name="Alioto T."/>
            <person name="Alioto T."/>
            <person name="Gomez Garrido J."/>
        </authorList>
    </citation>
    <scope>NUCLEOTIDE SEQUENCE</scope>
    <source>
        <strain evidence="1">A484AB</strain>
    </source>
</reference>
<gene>
    <name evidence="1" type="ORF">PACLA_8A089284</name>
</gene>
<evidence type="ECO:0000313" key="2">
    <source>
        <dbReference type="Proteomes" id="UP001152795"/>
    </source>
</evidence>
<proteinExistence type="predicted"/>
<dbReference type="AlphaFoldDB" id="A0A7D9ERC5"/>
<keyword evidence="2" id="KW-1185">Reference proteome</keyword>
<feature type="non-terminal residue" evidence="1">
    <location>
        <position position="69"/>
    </location>
</feature>
<evidence type="ECO:0000313" key="1">
    <source>
        <dbReference type="EMBL" id="CAB4015422.1"/>
    </source>
</evidence>
<accession>A0A7D9ERC5</accession>
<name>A0A7D9ERC5_PARCT</name>
<comment type="caution">
    <text evidence="1">The sequence shown here is derived from an EMBL/GenBank/DDBJ whole genome shotgun (WGS) entry which is preliminary data.</text>
</comment>